<gene>
    <name evidence="5" type="primary">GK5</name>
</gene>
<keyword evidence="2" id="KW-0808">Transferase</keyword>
<evidence type="ECO:0000256" key="2">
    <source>
        <dbReference type="ARBA" id="ARBA00022679"/>
    </source>
</evidence>
<dbReference type="Pfam" id="PF00370">
    <property type="entry name" value="FGGY_N"/>
    <property type="match status" value="1"/>
</dbReference>
<dbReference type="InterPro" id="IPR018484">
    <property type="entry name" value="FGGY_N"/>
</dbReference>
<dbReference type="GO" id="GO:0006641">
    <property type="term" value="P:triglyceride metabolic process"/>
    <property type="evidence" value="ECO:0007669"/>
    <property type="project" value="TreeGrafter"/>
</dbReference>
<evidence type="ECO:0000313" key="5">
    <source>
        <dbReference type="Ensembl" id="ENSEEEP00000053967.1"/>
    </source>
</evidence>
<reference evidence="5" key="2">
    <citation type="submission" date="2025-08" db="UniProtKB">
        <authorList>
            <consortium name="Ensembl"/>
        </authorList>
    </citation>
    <scope>IDENTIFICATION</scope>
</reference>
<proteinExistence type="inferred from homology"/>
<sequence length="142" mass="16103">FKPIGLNPEKRRITRVTSYTPTLSLDVGTTSIRCHVYDKNATVRGSCSAKVSLLYPEPGWVEMDPEDLWRSFVTVVKGAVHDSGLQMCQMEALGISTQRATFTTWDRKTGKTFHNFIGWQDLRAAEMVRSWNNSCTMKVRLS</sequence>
<dbReference type="Proteomes" id="UP000314983">
    <property type="component" value="Chromosome 7"/>
</dbReference>
<organism evidence="5 6">
    <name type="scientific">Electrophorus electricus</name>
    <name type="common">Electric eel</name>
    <name type="synonym">Gymnotus electricus</name>
    <dbReference type="NCBI Taxonomy" id="8005"/>
    <lineage>
        <taxon>Eukaryota</taxon>
        <taxon>Metazoa</taxon>
        <taxon>Chordata</taxon>
        <taxon>Craniata</taxon>
        <taxon>Vertebrata</taxon>
        <taxon>Euteleostomi</taxon>
        <taxon>Actinopterygii</taxon>
        <taxon>Neopterygii</taxon>
        <taxon>Teleostei</taxon>
        <taxon>Ostariophysi</taxon>
        <taxon>Gymnotiformes</taxon>
        <taxon>Gymnotoidei</taxon>
        <taxon>Gymnotidae</taxon>
        <taxon>Electrophorus</taxon>
    </lineage>
</organism>
<dbReference type="GO" id="GO:0016301">
    <property type="term" value="F:kinase activity"/>
    <property type="evidence" value="ECO:0007669"/>
    <property type="project" value="UniProtKB-KW"/>
</dbReference>
<evidence type="ECO:0000313" key="6">
    <source>
        <dbReference type="Proteomes" id="UP000314983"/>
    </source>
</evidence>
<accession>A0AAY5EBX4</accession>
<keyword evidence="6" id="KW-1185">Reference proteome</keyword>
<dbReference type="GO" id="GO:0006071">
    <property type="term" value="P:glycerol metabolic process"/>
    <property type="evidence" value="ECO:0007669"/>
    <property type="project" value="TreeGrafter"/>
</dbReference>
<dbReference type="GeneTree" id="ENSGT01000000214434"/>
<dbReference type="PANTHER" id="PTHR10196:SF68">
    <property type="entry name" value="GLYCEROL KINASE 5-RELATED"/>
    <property type="match status" value="1"/>
</dbReference>
<protein>
    <recommendedName>
        <fullName evidence="4">Carbohydrate kinase FGGY N-terminal domain-containing protein</fullName>
    </recommendedName>
</protein>
<dbReference type="Gene3D" id="3.30.420.40">
    <property type="match status" value="1"/>
</dbReference>
<dbReference type="AlphaFoldDB" id="A0AAY5EBX4"/>
<dbReference type="GO" id="GO:0005739">
    <property type="term" value="C:mitochondrion"/>
    <property type="evidence" value="ECO:0007669"/>
    <property type="project" value="TreeGrafter"/>
</dbReference>
<dbReference type="InterPro" id="IPR043129">
    <property type="entry name" value="ATPase_NBD"/>
</dbReference>
<feature type="domain" description="Carbohydrate kinase FGGY N-terminal" evidence="4">
    <location>
        <begin position="23"/>
        <end position="134"/>
    </location>
</feature>
<name>A0AAY5EBX4_ELEEL</name>
<dbReference type="PANTHER" id="PTHR10196">
    <property type="entry name" value="SUGAR KINASE"/>
    <property type="match status" value="1"/>
</dbReference>
<comment type="similarity">
    <text evidence="1">Belongs to the FGGY kinase family.</text>
</comment>
<reference evidence="5 6" key="1">
    <citation type="submission" date="2020-05" db="EMBL/GenBank/DDBJ databases">
        <title>Electrophorus electricus (electric eel) genome, fEleEle1, primary haplotype.</title>
        <authorList>
            <person name="Myers G."/>
            <person name="Meyer A."/>
            <person name="Fedrigo O."/>
            <person name="Formenti G."/>
            <person name="Rhie A."/>
            <person name="Tracey A."/>
            <person name="Sims Y."/>
            <person name="Jarvis E.D."/>
        </authorList>
    </citation>
    <scope>NUCLEOTIDE SEQUENCE [LARGE SCALE GENOMIC DNA]</scope>
</reference>
<evidence type="ECO:0000256" key="3">
    <source>
        <dbReference type="ARBA" id="ARBA00022777"/>
    </source>
</evidence>
<evidence type="ECO:0000259" key="4">
    <source>
        <dbReference type="Pfam" id="PF00370"/>
    </source>
</evidence>
<keyword evidence="3" id="KW-0418">Kinase</keyword>
<dbReference type="Ensembl" id="ENSEEET00000056327.1">
    <property type="protein sequence ID" value="ENSEEEP00000053967.1"/>
    <property type="gene ID" value="ENSEEEG00000015711.2"/>
</dbReference>
<dbReference type="GO" id="GO:0046167">
    <property type="term" value="P:glycerol-3-phosphate biosynthetic process"/>
    <property type="evidence" value="ECO:0007669"/>
    <property type="project" value="TreeGrafter"/>
</dbReference>
<reference evidence="5" key="3">
    <citation type="submission" date="2025-09" db="UniProtKB">
        <authorList>
            <consortium name="Ensembl"/>
        </authorList>
    </citation>
    <scope>IDENTIFICATION</scope>
</reference>
<dbReference type="SUPFAM" id="SSF53067">
    <property type="entry name" value="Actin-like ATPase domain"/>
    <property type="match status" value="1"/>
</dbReference>
<evidence type="ECO:0000256" key="1">
    <source>
        <dbReference type="ARBA" id="ARBA00009156"/>
    </source>
</evidence>